<feature type="compositionally biased region" description="Polar residues" evidence="2">
    <location>
        <begin position="1214"/>
        <end position="1233"/>
    </location>
</feature>
<feature type="region of interest" description="Disordered" evidence="2">
    <location>
        <begin position="1402"/>
        <end position="1430"/>
    </location>
</feature>
<feature type="compositionally biased region" description="Low complexity" evidence="2">
    <location>
        <begin position="1164"/>
        <end position="1181"/>
    </location>
</feature>
<accession>A0A9P6U9H5</accession>
<gene>
    <name evidence="5" type="ORF">BG011_005139</name>
</gene>
<keyword evidence="3" id="KW-1133">Transmembrane helix</keyword>
<evidence type="ECO:0000313" key="5">
    <source>
        <dbReference type="EMBL" id="KAG0265268.1"/>
    </source>
</evidence>
<protein>
    <recommendedName>
        <fullName evidence="4">Fibronectin type-III domain-containing protein</fullName>
    </recommendedName>
</protein>
<feature type="compositionally biased region" description="Polar residues" evidence="2">
    <location>
        <begin position="855"/>
        <end position="876"/>
    </location>
</feature>
<comment type="caution">
    <text evidence="5">The sequence shown here is derived from an EMBL/GenBank/DDBJ whole genome shotgun (WGS) entry which is preliminary data.</text>
</comment>
<feature type="region of interest" description="Disordered" evidence="2">
    <location>
        <begin position="1114"/>
        <end position="1233"/>
    </location>
</feature>
<feature type="compositionally biased region" description="Basic and acidic residues" evidence="2">
    <location>
        <begin position="1413"/>
        <end position="1430"/>
    </location>
</feature>
<dbReference type="EMBL" id="JAAAJA010000035">
    <property type="protein sequence ID" value="KAG0265268.1"/>
    <property type="molecule type" value="Genomic_DNA"/>
</dbReference>
<evidence type="ECO:0000256" key="3">
    <source>
        <dbReference type="SAM" id="Phobius"/>
    </source>
</evidence>
<feature type="transmembrane region" description="Helical" evidence="3">
    <location>
        <begin position="133"/>
        <end position="149"/>
    </location>
</feature>
<dbReference type="InterPro" id="IPR036116">
    <property type="entry name" value="FN3_sf"/>
</dbReference>
<feature type="coiled-coil region" evidence="1">
    <location>
        <begin position="474"/>
        <end position="614"/>
    </location>
</feature>
<dbReference type="Pfam" id="PF00041">
    <property type="entry name" value="fn3"/>
    <property type="match status" value="1"/>
</dbReference>
<keyword evidence="3" id="KW-0812">Transmembrane</keyword>
<dbReference type="GO" id="GO:0007076">
    <property type="term" value="P:mitotic chromosome condensation"/>
    <property type="evidence" value="ECO:0007669"/>
    <property type="project" value="TreeGrafter"/>
</dbReference>
<proteinExistence type="predicted"/>
<dbReference type="GO" id="GO:0000785">
    <property type="term" value="C:chromatin"/>
    <property type="evidence" value="ECO:0007669"/>
    <property type="project" value="TreeGrafter"/>
</dbReference>
<feature type="region of interest" description="Disordered" evidence="2">
    <location>
        <begin position="1"/>
        <end position="83"/>
    </location>
</feature>
<organism evidence="5 6">
    <name type="scientific">Mortierella polycephala</name>
    <dbReference type="NCBI Taxonomy" id="41804"/>
    <lineage>
        <taxon>Eukaryota</taxon>
        <taxon>Fungi</taxon>
        <taxon>Fungi incertae sedis</taxon>
        <taxon>Mucoromycota</taxon>
        <taxon>Mortierellomycotina</taxon>
        <taxon>Mortierellomycetes</taxon>
        <taxon>Mortierellales</taxon>
        <taxon>Mortierellaceae</taxon>
        <taxon>Mortierella</taxon>
    </lineage>
</organism>
<feature type="compositionally biased region" description="Polar residues" evidence="2">
    <location>
        <begin position="71"/>
        <end position="80"/>
    </location>
</feature>
<evidence type="ECO:0000313" key="6">
    <source>
        <dbReference type="Proteomes" id="UP000726737"/>
    </source>
</evidence>
<feature type="region of interest" description="Disordered" evidence="2">
    <location>
        <begin position="1012"/>
        <end position="1039"/>
    </location>
</feature>
<dbReference type="GO" id="GO:0000793">
    <property type="term" value="C:condensed chromosome"/>
    <property type="evidence" value="ECO:0007669"/>
    <property type="project" value="TreeGrafter"/>
</dbReference>
<sequence length="1430" mass="156783">MGSSGAPHAPPVSGQHYQNQNQHNPSAAATSTASLAPSTSLLGSPSRRVSQQPQHPDSSNSSTHGSHSKSPLTSPAFQRNPSPPIPKTKKYIGHYDIADRTFQLLSRHRAAACILFWSLTILLDILLQLPIEWFFLFYFILALVFRIFFIGGHIVLISIGAMCVTNAIVFYTVPFSFTSPFATGVAFGLMVSLIHGLNLKGVILAMTMYMLKPYLERQTLIAALNPPTVPSIVFLAPLAAFCSAFGVLWLLYDLFGYLHASTDDLRDFFGLTLPAPSIVTLKDVKDRSVTLNWQCSSQATVSRHLIEIDGLFIGESGKQETSVVIQGLYPDNTYRIRLWAVTTRNWKTPSDYIVVRTLASVPVELELSSVENARRERELVSKSDPSNEDVQPTPRAPDLENALGSSSGSSNDRIDNISTTQGPISTDDKSFVSPIGNQNVVLTGTSANTGVSPDPKLSVSSVTDGQIATLRLELEEKESSHALLVLQLADLEKQYRQQEDSLKGEIAALREQQREEDEPRQQAKAKLKELQEILREAEANKTKVEKEHRIEVDKRRRISEQLQAKQKKLEALQQTLRQSGDKLKAEKEAHRLQRQELEAELRKRANDVKAAETAFKELQTLQKTLCITIDTKEQELQKLQTTRHSPKSHLVWEQKSKELDVKCAQLSEQLDQYRVENQQLHDRLAETTKSVTETRVACDKRRTEAKTRMASRQEISLESGRASYVDHRLPDHGSNWMGAGWNRSPGTKILNGLFQDDPALADSRPQPVRKTTGPPPGLSPKKHTAESSNAKDFGGSSRERDGKGLFMQGSPAALGSPFRLSDQPAGSVQSQQSNSTIRPPSSSKASSEFLIVDEPSNSLTTRLDSTNDSPLSTPSDGISRRQGSRSRTSSVSSLTGYQSPRFDSPFLFSAHSYYQQDSNTAQAVNPQTHQNRQSIYIRQQQQLQQQQQEQQQQLQQQQQKQQQQKQQQQYYRGNEMSPRLQFQGTSLVHSPQVAHSQSHWGESGIQNVKEGSTSMAVGSSSRSSLDDLERKSSGGSMSGQAFSYHRFFGPPSSADMPLGHFSEPGSSNAPQLDEQNVIKSMFEAPESLDLRHHLRTVGSHPTLATPSNILPAHLRSLSTPGSSSPLSSPAGTASVPFQSASGWDLKTGSRQGSLGRMNSQAEGSSSSLISDSSSPTSPHVSQFGPGFGRKSGVKDPMDRVLWGGYNPVSDIRSSRTQESGYGSVSQSQAGLSQGIATEDYRAVSKWNQDYFAPEVLTADDWTLNTGRPAAPDRQPDNLPNVLSNRESIIGKSVIDGMLPNPVGSSASTLSANMPMSADALAFADHYFSGRGHRSFEAPSSLSSTTFSTPAFKHISVDSGIETSKHDQLKVEGQGLSSITATSATVDHGKSDIFGYGLRLNPFDWSIPDDDMDEKSKGGEGKDDKDGSSGE</sequence>
<name>A0A9P6U9H5_9FUNG</name>
<feature type="compositionally biased region" description="Polar residues" evidence="2">
    <location>
        <begin position="1148"/>
        <end position="1163"/>
    </location>
</feature>
<feature type="coiled-coil region" evidence="1">
    <location>
        <begin position="656"/>
        <end position="690"/>
    </location>
</feature>
<feature type="region of interest" description="Disordered" evidence="2">
    <location>
        <begin position="748"/>
        <end position="900"/>
    </location>
</feature>
<dbReference type="SMART" id="SM00060">
    <property type="entry name" value="FN3"/>
    <property type="match status" value="1"/>
</dbReference>
<dbReference type="PROSITE" id="PS50853">
    <property type="entry name" value="FN3"/>
    <property type="match status" value="1"/>
</dbReference>
<feature type="transmembrane region" description="Helical" evidence="3">
    <location>
        <begin position="154"/>
        <end position="173"/>
    </location>
</feature>
<dbReference type="GO" id="GO:0000796">
    <property type="term" value="C:condensin complex"/>
    <property type="evidence" value="ECO:0007669"/>
    <property type="project" value="TreeGrafter"/>
</dbReference>
<dbReference type="GO" id="GO:0003682">
    <property type="term" value="F:chromatin binding"/>
    <property type="evidence" value="ECO:0007669"/>
    <property type="project" value="TreeGrafter"/>
</dbReference>
<dbReference type="Gene3D" id="2.60.40.10">
    <property type="entry name" value="Immunoglobulins"/>
    <property type="match status" value="1"/>
</dbReference>
<feature type="compositionally biased region" description="Polar residues" evidence="2">
    <location>
        <begin position="403"/>
        <end position="424"/>
    </location>
</feature>
<keyword evidence="6" id="KW-1185">Reference proteome</keyword>
<dbReference type="PANTHER" id="PTHR43941:SF1">
    <property type="entry name" value="STRUCTURAL MAINTENANCE OF CHROMOSOMES PROTEIN 2"/>
    <property type="match status" value="1"/>
</dbReference>
<dbReference type="SUPFAM" id="SSF49265">
    <property type="entry name" value="Fibronectin type III"/>
    <property type="match status" value="1"/>
</dbReference>
<feature type="compositionally biased region" description="Polar residues" evidence="2">
    <location>
        <begin position="15"/>
        <end position="24"/>
    </location>
</feature>
<dbReference type="Proteomes" id="UP000726737">
    <property type="component" value="Unassembled WGS sequence"/>
</dbReference>
<feature type="transmembrane region" description="Helical" evidence="3">
    <location>
        <begin position="110"/>
        <end position="127"/>
    </location>
</feature>
<feature type="compositionally biased region" description="Low complexity" evidence="2">
    <location>
        <begin position="55"/>
        <end position="70"/>
    </location>
</feature>
<feature type="domain" description="Fibronectin type-III" evidence="4">
    <location>
        <begin position="275"/>
        <end position="360"/>
    </location>
</feature>
<feature type="coiled-coil region" evidence="1">
    <location>
        <begin position="936"/>
        <end position="967"/>
    </location>
</feature>
<feature type="transmembrane region" description="Helical" evidence="3">
    <location>
        <begin position="232"/>
        <end position="252"/>
    </location>
</feature>
<reference evidence="5" key="1">
    <citation type="journal article" date="2020" name="Fungal Divers.">
        <title>Resolving the Mortierellaceae phylogeny through synthesis of multi-gene phylogenetics and phylogenomics.</title>
        <authorList>
            <person name="Vandepol N."/>
            <person name="Liber J."/>
            <person name="Desiro A."/>
            <person name="Na H."/>
            <person name="Kennedy M."/>
            <person name="Barry K."/>
            <person name="Grigoriev I.V."/>
            <person name="Miller A.N."/>
            <person name="O'Donnell K."/>
            <person name="Stajich J.E."/>
            <person name="Bonito G."/>
        </authorList>
    </citation>
    <scope>NUCLEOTIDE SEQUENCE</scope>
    <source>
        <strain evidence="5">KOD948</strain>
    </source>
</reference>
<dbReference type="CDD" id="cd00063">
    <property type="entry name" value="FN3"/>
    <property type="match status" value="1"/>
</dbReference>
<evidence type="ECO:0000256" key="1">
    <source>
        <dbReference type="SAM" id="Coils"/>
    </source>
</evidence>
<feature type="compositionally biased region" description="Polar residues" evidence="2">
    <location>
        <begin position="824"/>
        <end position="846"/>
    </location>
</feature>
<evidence type="ECO:0000259" key="4">
    <source>
        <dbReference type="PROSITE" id="PS50853"/>
    </source>
</evidence>
<feature type="compositionally biased region" description="Low complexity" evidence="2">
    <location>
        <begin position="25"/>
        <end position="46"/>
    </location>
</feature>
<keyword evidence="3" id="KW-0472">Membrane</keyword>
<feature type="transmembrane region" description="Helical" evidence="3">
    <location>
        <begin position="185"/>
        <end position="211"/>
    </location>
</feature>
<dbReference type="OrthoDB" id="5572782at2759"/>
<feature type="compositionally biased region" description="Low complexity" evidence="2">
    <location>
        <begin position="1116"/>
        <end position="1134"/>
    </location>
</feature>
<feature type="region of interest" description="Disordered" evidence="2">
    <location>
        <begin position="374"/>
        <end position="430"/>
    </location>
</feature>
<dbReference type="InterPro" id="IPR003961">
    <property type="entry name" value="FN3_dom"/>
</dbReference>
<keyword evidence="1" id="KW-0175">Coiled coil</keyword>
<dbReference type="InterPro" id="IPR013783">
    <property type="entry name" value="Ig-like_fold"/>
</dbReference>
<dbReference type="PANTHER" id="PTHR43941">
    <property type="entry name" value="STRUCTURAL MAINTENANCE OF CHROMOSOMES PROTEIN 2"/>
    <property type="match status" value="1"/>
</dbReference>
<evidence type="ECO:0000256" key="2">
    <source>
        <dbReference type="SAM" id="MobiDB-lite"/>
    </source>
</evidence>